<dbReference type="InterPro" id="IPR008271">
    <property type="entry name" value="Ser/Thr_kinase_AS"/>
</dbReference>
<keyword evidence="2" id="KW-0808">Transferase</keyword>
<feature type="compositionally biased region" description="Polar residues" evidence="7">
    <location>
        <begin position="407"/>
        <end position="418"/>
    </location>
</feature>
<evidence type="ECO:0000313" key="10">
    <source>
        <dbReference type="Proteomes" id="UP000245591"/>
    </source>
</evidence>
<evidence type="ECO:0000256" key="1">
    <source>
        <dbReference type="ARBA" id="ARBA00022527"/>
    </source>
</evidence>
<dbReference type="GO" id="GO:0035556">
    <property type="term" value="P:intracellular signal transduction"/>
    <property type="evidence" value="ECO:0007669"/>
    <property type="project" value="TreeGrafter"/>
</dbReference>
<dbReference type="SUPFAM" id="SSF56112">
    <property type="entry name" value="Protein kinase-like (PK-like)"/>
    <property type="match status" value="1"/>
</dbReference>
<dbReference type="EMBL" id="MBFU01000457">
    <property type="protein sequence ID" value="PVZ99211.1"/>
    <property type="molecule type" value="Genomic_DNA"/>
</dbReference>
<dbReference type="PROSITE" id="PS50011">
    <property type="entry name" value="PROTEIN_KINASE_DOM"/>
    <property type="match status" value="1"/>
</dbReference>
<sequence length="762" mass="86619">MRGRTKSLQDSLMMSSNLEKPKSSKKIKNKFFGPYLLLQTIGEGEFAKVKLGLHRETGKEVAIKLVKKEWIDSKIKKAKIIREITSLRKVNHQNIVKLYDIIESENHIGLVLEYACGGELFEYIMKHQSLKDSEACRLFAQLVLAVSHLHLNKIVHRDLKLENLLLDSKRNIKVTDFGFANHFDEVHGELMITSCGSPCYAAPELVVSNGMYAGTMVDIWSIGVILYAMLAGYLPFDDDEDNPNGENINRLYKYILKTKLEYPSQINKNAQNLLERILVPDPTKRATLEEVRNHIWLAPYKHLFSEFDDFKNKTLVNENKKTKWADKSIQNNKEKKVEPNSNSNKENTKESETNKHDINQGTKRSIENNSEKGKKQSTSSLQKSRKNKLFSRISLLGSNKRQKKSNDNNVNTKPKSGSVSNVLKWISKKLNKANNDFEFKIIKQSDMRLVTEMNPDKLYQYILQTISGLGLTVENEYINSQESFNPNQDTSDDTLSLIAQKNQYRIKCIRPKMKKRTSNTSVFNCFSSKKNNNGILDMLMSLSVSSSKNISKSDFVENEKLIYGPEISKNSDKHDKVKVIIRICRVYDNTDKFTLEFTRSKGYISSFKFVCELITESLDLSHFVTNNKTENVETKQKKAHETLVDLKNDSESKIPTVEIEHKSNTNTMTRNSLETSNANEIKSLVSSTDASNTFIKSPATDSNTVNLSINTAIASIKQNKGAIDSQKDNIIKPIPNATVENQVGEKKVDLLQLDANNGQIKV</sequence>
<keyword evidence="1" id="KW-0723">Serine/threonine-protein kinase</keyword>
<evidence type="ECO:0000259" key="8">
    <source>
        <dbReference type="PROSITE" id="PS50011"/>
    </source>
</evidence>
<proteinExistence type="predicted"/>
<dbReference type="GO" id="GO:0005737">
    <property type="term" value="C:cytoplasm"/>
    <property type="evidence" value="ECO:0007669"/>
    <property type="project" value="TreeGrafter"/>
</dbReference>
<dbReference type="InterPro" id="IPR011009">
    <property type="entry name" value="Kinase-like_dom_sf"/>
</dbReference>
<reference evidence="9 10" key="1">
    <citation type="journal article" date="2018" name="MBio">
        <title>Comparative Genomics Reveals the Core Gene Toolbox for the Fungus-Insect Symbiosis.</title>
        <authorList>
            <person name="Wang Y."/>
            <person name="Stata M."/>
            <person name="Wang W."/>
            <person name="Stajich J.E."/>
            <person name="White M.M."/>
            <person name="Moncalvo J.M."/>
        </authorList>
    </citation>
    <scope>NUCLEOTIDE SEQUENCE [LARGE SCALE GENOMIC DNA]</scope>
    <source>
        <strain evidence="9 10">AUS-126-30</strain>
    </source>
</reference>
<feature type="region of interest" description="Disordered" evidence="7">
    <location>
        <begin position="326"/>
        <end position="418"/>
    </location>
</feature>
<organism evidence="9 10">
    <name type="scientific">Smittium angustum</name>
    <dbReference type="NCBI Taxonomy" id="133377"/>
    <lineage>
        <taxon>Eukaryota</taxon>
        <taxon>Fungi</taxon>
        <taxon>Fungi incertae sedis</taxon>
        <taxon>Zoopagomycota</taxon>
        <taxon>Kickxellomycotina</taxon>
        <taxon>Harpellomycetes</taxon>
        <taxon>Harpellales</taxon>
        <taxon>Legeriomycetaceae</taxon>
        <taxon>Smittium</taxon>
    </lineage>
</organism>
<accession>A0A2U1J2A4</accession>
<dbReference type="AlphaFoldDB" id="A0A2U1J2A4"/>
<evidence type="ECO:0000256" key="7">
    <source>
        <dbReference type="SAM" id="MobiDB-lite"/>
    </source>
</evidence>
<keyword evidence="4" id="KW-0418">Kinase</keyword>
<keyword evidence="10" id="KW-1185">Reference proteome</keyword>
<dbReference type="PANTHER" id="PTHR24346:SF110">
    <property type="entry name" value="NON-SPECIFIC SERINE_THREONINE PROTEIN KINASE"/>
    <property type="match status" value="1"/>
</dbReference>
<keyword evidence="3 6" id="KW-0547">Nucleotide-binding</keyword>
<feature type="compositionally biased region" description="Polar residues" evidence="7">
    <location>
        <begin position="1"/>
        <end position="18"/>
    </location>
</feature>
<evidence type="ECO:0000256" key="6">
    <source>
        <dbReference type="PROSITE-ProRule" id="PRU10141"/>
    </source>
</evidence>
<dbReference type="PROSITE" id="PS00107">
    <property type="entry name" value="PROTEIN_KINASE_ATP"/>
    <property type="match status" value="1"/>
</dbReference>
<evidence type="ECO:0000256" key="2">
    <source>
        <dbReference type="ARBA" id="ARBA00022679"/>
    </source>
</evidence>
<dbReference type="InterPro" id="IPR000719">
    <property type="entry name" value="Prot_kinase_dom"/>
</dbReference>
<gene>
    <name evidence="9" type="ORF">BB558_004775</name>
</gene>
<dbReference type="GO" id="GO:0005524">
    <property type="term" value="F:ATP binding"/>
    <property type="evidence" value="ECO:0007669"/>
    <property type="project" value="UniProtKB-UniRule"/>
</dbReference>
<dbReference type="SMART" id="SM00220">
    <property type="entry name" value="S_TKc"/>
    <property type="match status" value="1"/>
</dbReference>
<dbReference type="GO" id="GO:0004674">
    <property type="term" value="F:protein serine/threonine kinase activity"/>
    <property type="evidence" value="ECO:0007669"/>
    <property type="project" value="UniProtKB-KW"/>
</dbReference>
<feature type="binding site" evidence="6">
    <location>
        <position position="68"/>
    </location>
    <ligand>
        <name>ATP</name>
        <dbReference type="ChEBI" id="CHEBI:30616"/>
    </ligand>
</feature>
<dbReference type="Pfam" id="PF00069">
    <property type="entry name" value="Pkinase"/>
    <property type="match status" value="1"/>
</dbReference>
<dbReference type="PROSITE" id="PS00108">
    <property type="entry name" value="PROTEIN_KINASE_ST"/>
    <property type="match status" value="1"/>
</dbReference>
<dbReference type="Gene3D" id="1.10.510.10">
    <property type="entry name" value="Transferase(Phosphotransferase) domain 1"/>
    <property type="match status" value="1"/>
</dbReference>
<keyword evidence="5 6" id="KW-0067">ATP-binding</keyword>
<protein>
    <recommendedName>
        <fullName evidence="8">Protein kinase domain-containing protein</fullName>
    </recommendedName>
</protein>
<feature type="compositionally biased region" description="Basic and acidic residues" evidence="7">
    <location>
        <begin position="346"/>
        <end position="374"/>
    </location>
</feature>
<evidence type="ECO:0000256" key="3">
    <source>
        <dbReference type="ARBA" id="ARBA00022741"/>
    </source>
</evidence>
<dbReference type="InterPro" id="IPR017441">
    <property type="entry name" value="Protein_kinase_ATP_BS"/>
</dbReference>
<evidence type="ECO:0000313" key="9">
    <source>
        <dbReference type="EMBL" id="PVZ99211.1"/>
    </source>
</evidence>
<dbReference type="FunFam" id="1.10.510.10:FF:000571">
    <property type="entry name" value="Maternal embryonic leucine zipper kinase"/>
    <property type="match status" value="1"/>
</dbReference>
<feature type="region of interest" description="Disordered" evidence="7">
    <location>
        <begin position="1"/>
        <end position="21"/>
    </location>
</feature>
<dbReference type="FunFam" id="3.30.200.20:FF:000003">
    <property type="entry name" value="Non-specific serine/threonine protein kinase"/>
    <property type="match status" value="1"/>
</dbReference>
<evidence type="ECO:0000256" key="5">
    <source>
        <dbReference type="ARBA" id="ARBA00022840"/>
    </source>
</evidence>
<feature type="domain" description="Protein kinase" evidence="8">
    <location>
        <begin position="35"/>
        <end position="297"/>
    </location>
</feature>
<feature type="compositionally biased region" description="Basic and acidic residues" evidence="7">
    <location>
        <begin position="326"/>
        <end position="338"/>
    </location>
</feature>
<dbReference type="PANTHER" id="PTHR24346">
    <property type="entry name" value="MAP/MICROTUBULE AFFINITY-REGULATING KINASE"/>
    <property type="match status" value="1"/>
</dbReference>
<name>A0A2U1J2A4_SMIAN</name>
<evidence type="ECO:0000256" key="4">
    <source>
        <dbReference type="ARBA" id="ARBA00022777"/>
    </source>
</evidence>
<comment type="caution">
    <text evidence="9">The sequence shown here is derived from an EMBL/GenBank/DDBJ whole genome shotgun (WGS) entry which is preliminary data.</text>
</comment>
<dbReference type="Proteomes" id="UP000245591">
    <property type="component" value="Unassembled WGS sequence"/>
</dbReference>